<feature type="repeat" description="PPR" evidence="3">
    <location>
        <begin position="271"/>
        <end position="305"/>
    </location>
</feature>
<reference evidence="4 5" key="1">
    <citation type="submission" date="2020-10" db="EMBL/GenBank/DDBJ databases">
        <title>The Coptis chinensis genome and diversification of protoberbering-type alkaloids.</title>
        <authorList>
            <person name="Wang B."/>
            <person name="Shu S."/>
            <person name="Song C."/>
            <person name="Liu Y."/>
        </authorList>
    </citation>
    <scope>NUCLEOTIDE SEQUENCE [LARGE SCALE GENOMIC DNA]</scope>
    <source>
        <strain evidence="4">HL-2020</strain>
        <tissue evidence="4">Leaf</tissue>
    </source>
</reference>
<dbReference type="Pfam" id="PF13041">
    <property type="entry name" value="PPR_2"/>
    <property type="match status" value="2"/>
</dbReference>
<dbReference type="OrthoDB" id="772568at2759"/>
<dbReference type="PANTHER" id="PTHR47926:SF392">
    <property type="entry name" value="PENTATRICOPEPTIDE REPEAT-CONTAINING PROTEIN"/>
    <property type="match status" value="1"/>
</dbReference>
<comment type="similarity">
    <text evidence="2">Belongs to the PPR family. PCMP-E subfamily.</text>
</comment>
<feature type="repeat" description="PPR" evidence="3">
    <location>
        <begin position="434"/>
        <end position="468"/>
    </location>
</feature>
<dbReference type="InterPro" id="IPR011990">
    <property type="entry name" value="TPR-like_helical_dom_sf"/>
</dbReference>
<evidence type="ECO:0000256" key="2">
    <source>
        <dbReference type="ARBA" id="ARBA00061659"/>
    </source>
</evidence>
<gene>
    <name evidence="4" type="ORF">IFM89_012353</name>
</gene>
<evidence type="ECO:0000256" key="1">
    <source>
        <dbReference type="ARBA" id="ARBA00022737"/>
    </source>
</evidence>
<evidence type="ECO:0000313" key="4">
    <source>
        <dbReference type="EMBL" id="KAF9609014.1"/>
    </source>
</evidence>
<dbReference type="Pfam" id="PF01535">
    <property type="entry name" value="PPR"/>
    <property type="match status" value="10"/>
</dbReference>
<dbReference type="Gene3D" id="1.25.40.10">
    <property type="entry name" value="Tetratricopeptide repeat domain"/>
    <property type="match status" value="5"/>
</dbReference>
<evidence type="ECO:0008006" key="6">
    <source>
        <dbReference type="Google" id="ProtNLM"/>
    </source>
</evidence>
<feature type="repeat" description="PPR" evidence="3">
    <location>
        <begin position="333"/>
        <end position="367"/>
    </location>
</feature>
<sequence length="624" mass="69159">MSEKNCFTWNSLLEAYLKSGNKDSSLKLFSAMPHKNEYSWYTVVSSLAKSGDLNVARVLFNEMPVKNGVVWNAMIHGYACNGEAGEALRLFMDLNMDPTEPSKNDTFILASVVRICANITALEFGKQIHTHMIVNKVESDSVLLSSLVNMYAKCGDLDSASRVLSTLQKPDNFSLSALISGYAKCGKLVEARKLFDCSIPCIGLWNSMIAGYVANNQVSQALDLFSRMQNRGIQADLSTFASILSACASLGDLGNGKQVHCYAYKLGSSSDLIVASVIVDMYAKCGRPDDACKFFGELEEHDTILLNSMITLYSNYSRIEDARCVFDTMPNRSLISWNSMIVGYTQNGLPIEALNLFCEMYRLELRMDKVSLASVISACASLCSLRVGEQIFARITVAGLECDQIISTSLVDLYCKCGSIIDGRRLFNEMTKCDEVPWNSMLMGYSTNGYGTEALNLFDEMRHASVCPNDITFTAVLSACNHSGLVEEGRKWFYSMKSDYNMEPAIEHYSCMIDLCARAGYLEEAMDLIDQMPFEADASMWSSVMRGCAAHGDEILGRKIAECIIQLDPENSSAYVQLASIHASSGSWERSAEVRKSMQGNRIRKNPGCSWIETEQLSAHYLME</sequence>
<dbReference type="NCBIfam" id="TIGR00756">
    <property type="entry name" value="PPR"/>
    <property type="match status" value="8"/>
</dbReference>
<dbReference type="PANTHER" id="PTHR47926">
    <property type="entry name" value="PENTATRICOPEPTIDE REPEAT-CONTAINING PROTEIN"/>
    <property type="match status" value="1"/>
</dbReference>
<feature type="repeat" description="PPR" evidence="3">
    <location>
        <begin position="201"/>
        <end position="235"/>
    </location>
</feature>
<protein>
    <recommendedName>
        <fullName evidence="6">Pentatricopeptide repeat-containing protein</fullName>
    </recommendedName>
</protein>
<dbReference type="FunFam" id="1.25.40.10:FF:000797">
    <property type="entry name" value="Pentatricopeptide repeat-containing protein chloroplastic"/>
    <property type="match status" value="1"/>
</dbReference>
<name>A0A835I1T1_9MAGN</name>
<dbReference type="Proteomes" id="UP000631114">
    <property type="component" value="Unassembled WGS sequence"/>
</dbReference>
<feature type="repeat" description="PPR" evidence="3">
    <location>
        <begin position="5"/>
        <end position="39"/>
    </location>
</feature>
<dbReference type="InterPro" id="IPR002885">
    <property type="entry name" value="PPR_rpt"/>
</dbReference>
<proteinExistence type="inferred from homology"/>
<keyword evidence="1" id="KW-0677">Repeat</keyword>
<keyword evidence="5" id="KW-1185">Reference proteome</keyword>
<dbReference type="GO" id="GO:0005739">
    <property type="term" value="C:mitochondrion"/>
    <property type="evidence" value="ECO:0007669"/>
    <property type="project" value="UniProtKB-ARBA"/>
</dbReference>
<dbReference type="FunFam" id="1.25.40.10:FF:000205">
    <property type="entry name" value="Pentatricopeptide repeat-containing protein, mitochondrial"/>
    <property type="match status" value="1"/>
</dbReference>
<dbReference type="InterPro" id="IPR046848">
    <property type="entry name" value="E_motif"/>
</dbReference>
<feature type="repeat" description="PPR" evidence="3">
    <location>
        <begin position="67"/>
        <end position="101"/>
    </location>
</feature>
<dbReference type="GO" id="GO:0003723">
    <property type="term" value="F:RNA binding"/>
    <property type="evidence" value="ECO:0007669"/>
    <property type="project" value="InterPro"/>
</dbReference>
<organism evidence="4 5">
    <name type="scientific">Coptis chinensis</name>
    <dbReference type="NCBI Taxonomy" id="261450"/>
    <lineage>
        <taxon>Eukaryota</taxon>
        <taxon>Viridiplantae</taxon>
        <taxon>Streptophyta</taxon>
        <taxon>Embryophyta</taxon>
        <taxon>Tracheophyta</taxon>
        <taxon>Spermatophyta</taxon>
        <taxon>Magnoliopsida</taxon>
        <taxon>Ranunculales</taxon>
        <taxon>Ranunculaceae</taxon>
        <taxon>Coptidoideae</taxon>
        <taxon>Coptis</taxon>
    </lineage>
</organism>
<dbReference type="PROSITE" id="PS51375">
    <property type="entry name" value="PPR"/>
    <property type="match status" value="6"/>
</dbReference>
<dbReference type="AlphaFoldDB" id="A0A835I1T1"/>
<comment type="caution">
    <text evidence="4">The sequence shown here is derived from an EMBL/GenBank/DDBJ whole genome shotgun (WGS) entry which is preliminary data.</text>
</comment>
<dbReference type="Pfam" id="PF20431">
    <property type="entry name" value="E_motif"/>
    <property type="match status" value="1"/>
</dbReference>
<dbReference type="GO" id="GO:0009451">
    <property type="term" value="P:RNA modification"/>
    <property type="evidence" value="ECO:0007669"/>
    <property type="project" value="InterPro"/>
</dbReference>
<evidence type="ECO:0000256" key="3">
    <source>
        <dbReference type="PROSITE-ProRule" id="PRU00708"/>
    </source>
</evidence>
<accession>A0A835I1T1</accession>
<evidence type="ECO:0000313" key="5">
    <source>
        <dbReference type="Proteomes" id="UP000631114"/>
    </source>
</evidence>
<dbReference type="InterPro" id="IPR046960">
    <property type="entry name" value="PPR_At4g14850-like_plant"/>
</dbReference>
<dbReference type="EMBL" id="JADFTS010000004">
    <property type="protein sequence ID" value="KAF9609014.1"/>
    <property type="molecule type" value="Genomic_DNA"/>
</dbReference>